<feature type="compositionally biased region" description="Polar residues" evidence="1">
    <location>
        <begin position="50"/>
        <end position="73"/>
    </location>
</feature>
<comment type="caution">
    <text evidence="2">The sequence shown here is derived from an EMBL/GenBank/DDBJ whole genome shotgun (WGS) entry which is preliminary data.</text>
</comment>
<feature type="compositionally biased region" description="Basic and acidic residues" evidence="1">
    <location>
        <begin position="255"/>
        <end position="278"/>
    </location>
</feature>
<feature type="compositionally biased region" description="Basic and acidic residues" evidence="1">
    <location>
        <begin position="393"/>
        <end position="406"/>
    </location>
</feature>
<organism evidence="2 3">
    <name type="scientific">Cyberlindnera fabianii</name>
    <name type="common">Yeast</name>
    <name type="synonym">Hansenula fabianii</name>
    <dbReference type="NCBI Taxonomy" id="36022"/>
    <lineage>
        <taxon>Eukaryota</taxon>
        <taxon>Fungi</taxon>
        <taxon>Dikarya</taxon>
        <taxon>Ascomycota</taxon>
        <taxon>Saccharomycotina</taxon>
        <taxon>Saccharomycetes</taxon>
        <taxon>Phaffomycetales</taxon>
        <taxon>Phaffomycetaceae</taxon>
        <taxon>Cyberlindnera</taxon>
    </lineage>
</organism>
<evidence type="ECO:0000313" key="2">
    <source>
        <dbReference type="EMBL" id="ONH67926.1"/>
    </source>
</evidence>
<feature type="compositionally biased region" description="Polar residues" evidence="1">
    <location>
        <begin position="512"/>
        <end position="523"/>
    </location>
</feature>
<feature type="compositionally biased region" description="Low complexity" evidence="1">
    <location>
        <begin position="76"/>
        <end position="87"/>
    </location>
</feature>
<dbReference type="GO" id="GO:0031990">
    <property type="term" value="P:mRNA export from nucleus in response to heat stress"/>
    <property type="evidence" value="ECO:0007669"/>
    <property type="project" value="TreeGrafter"/>
</dbReference>
<gene>
    <name evidence="2" type="ORF">BON22_2062</name>
</gene>
<keyword evidence="3" id="KW-1185">Reference proteome</keyword>
<feature type="region of interest" description="Disordered" evidence="1">
    <location>
        <begin position="207"/>
        <end position="502"/>
    </location>
</feature>
<dbReference type="GO" id="GO:0044615">
    <property type="term" value="C:nuclear pore nuclear basket"/>
    <property type="evidence" value="ECO:0007669"/>
    <property type="project" value="InterPro"/>
</dbReference>
<evidence type="ECO:0000313" key="3">
    <source>
        <dbReference type="Proteomes" id="UP000189513"/>
    </source>
</evidence>
<feature type="compositionally biased region" description="Low complexity" evidence="1">
    <location>
        <begin position="327"/>
        <end position="336"/>
    </location>
</feature>
<protein>
    <submittedName>
        <fullName evidence="2">Nucleoporin NUP60</fullName>
    </submittedName>
</protein>
<feature type="region of interest" description="Disordered" evidence="1">
    <location>
        <begin position="153"/>
        <end position="188"/>
    </location>
</feature>
<proteinExistence type="predicted"/>
<dbReference type="GO" id="GO:0017056">
    <property type="term" value="F:structural constituent of nuclear pore"/>
    <property type="evidence" value="ECO:0007669"/>
    <property type="project" value="InterPro"/>
</dbReference>
<dbReference type="InterPro" id="IPR034432">
    <property type="entry name" value="Nup60"/>
</dbReference>
<reference evidence="3" key="1">
    <citation type="journal article" date="2017" name="Genome Announc.">
        <title>Genome sequences of Cyberlindnera fabianii 65, Pichia kudriavzevii 129, and Saccharomyces cerevisiae 131 isolated from fermented masau fruits in Zimbabwe.</title>
        <authorList>
            <person name="van Rijswijck I.M.H."/>
            <person name="Derks M.F.L."/>
            <person name="Abee T."/>
            <person name="de Ridder D."/>
            <person name="Smid E.J."/>
        </authorList>
    </citation>
    <scope>NUCLEOTIDE SEQUENCE [LARGE SCALE GENOMIC DNA]</scope>
    <source>
        <strain evidence="3">65</strain>
    </source>
</reference>
<feature type="compositionally biased region" description="Acidic residues" evidence="1">
    <location>
        <begin position="376"/>
        <end position="392"/>
    </location>
</feature>
<dbReference type="Proteomes" id="UP000189513">
    <property type="component" value="Unassembled WGS sequence"/>
</dbReference>
<feature type="region of interest" description="Disordered" evidence="1">
    <location>
        <begin position="1"/>
        <end position="87"/>
    </location>
</feature>
<dbReference type="GO" id="GO:0006607">
    <property type="term" value="P:NLS-bearing protein import into nucleus"/>
    <property type="evidence" value="ECO:0007669"/>
    <property type="project" value="TreeGrafter"/>
</dbReference>
<dbReference type="PANTHER" id="PTHR28284">
    <property type="entry name" value="NUCLEOPORIN NUP60"/>
    <property type="match status" value="1"/>
</dbReference>
<feature type="compositionally biased region" description="Basic and acidic residues" evidence="1">
    <location>
        <begin position="1"/>
        <end position="14"/>
    </location>
</feature>
<feature type="compositionally biased region" description="Low complexity" evidence="1">
    <location>
        <begin position="472"/>
        <end position="492"/>
    </location>
</feature>
<feature type="compositionally biased region" description="Basic and acidic residues" evidence="1">
    <location>
        <begin position="435"/>
        <end position="448"/>
    </location>
</feature>
<dbReference type="GO" id="GO:0016973">
    <property type="term" value="P:poly(A)+ mRNA export from nucleus"/>
    <property type="evidence" value="ECO:0007669"/>
    <property type="project" value="TreeGrafter"/>
</dbReference>
<dbReference type="GO" id="GO:0008298">
    <property type="term" value="P:intracellular mRNA localization"/>
    <property type="evidence" value="ECO:0007669"/>
    <property type="project" value="TreeGrafter"/>
</dbReference>
<dbReference type="EMBL" id="MPUK01000003">
    <property type="protein sequence ID" value="ONH67926.1"/>
    <property type="molecule type" value="Genomic_DNA"/>
</dbReference>
<feature type="region of interest" description="Disordered" evidence="1">
    <location>
        <begin position="511"/>
        <end position="530"/>
    </location>
</feature>
<dbReference type="OMA" id="ERDEMYE"/>
<dbReference type="AlphaFoldDB" id="A0A1V2L9G0"/>
<name>A0A1V2L9G0_CYBFA</name>
<dbReference type="STRING" id="36022.A0A1V2L9G0"/>
<sequence length="561" mass="61374">MAPFRRPLDREHVRSPYTRGPGSVPASPAPSQMRPPKTPGSIFSKVKQMFSPTTWIREQDAPSTANANSSGEFNDSDVSLQSVQSDTSRIVTNPINEFQRMRHQSSIQQLRAKEYTRAGSESPNVKLAKFFSSKGSEPLSEVELAGVRALLAETASASASPKTPRTPSFEPNEDDSEENISHNSMVLKPETSVVSPALTTTPSFKATYNASVVADPDVSISSNATPKRRVFDYSGFPSPYRTSRLKRSTLALRSEFNKPDEKEKSADKKAEPQPEKKLSNTASALLSFIQNGEEASTEKKKNDNEEEDDKREIDFSNPYARPKKSSRPSVSKKPSPLEQLEKTFQSQSPAQPEKVSLPIVDKYKPARSSSLRESVTLEDDADKEDKDSEMDVDDKKEEQEVEKPKFGFENSSGFGSKAPKTTTGPTQTFSFNSAKTEDKSAEKNDQEVAKPAFSFDAPSTTTTAPETGKPAFSFGSTSNNTTSTPPSFSFGTAPAKEESNTSLTIKPAQEVQLANGNSTNAPTSHPAAFSQFTFPGAEDLGLTMKDVDESKLVVYRNLFTF</sequence>
<evidence type="ECO:0000256" key="1">
    <source>
        <dbReference type="SAM" id="MobiDB-lite"/>
    </source>
</evidence>
<feature type="compositionally biased region" description="Polar residues" evidence="1">
    <location>
        <begin position="409"/>
        <end position="434"/>
    </location>
</feature>
<accession>A0A1V2L9G0</accession>
<dbReference type="VEuPathDB" id="FungiDB:BON22_2062"/>
<feature type="compositionally biased region" description="Polar residues" evidence="1">
    <location>
        <begin position="279"/>
        <end position="294"/>
    </location>
</feature>
<dbReference type="PANTHER" id="PTHR28284:SF1">
    <property type="entry name" value="NUCLEOPORIN NUP60"/>
    <property type="match status" value="1"/>
</dbReference>
<dbReference type="GO" id="GO:0034398">
    <property type="term" value="P:telomere tethering at nuclear periphery"/>
    <property type="evidence" value="ECO:0007669"/>
    <property type="project" value="TreeGrafter"/>
</dbReference>
<feature type="compositionally biased region" description="Low complexity" evidence="1">
    <location>
        <begin position="20"/>
        <end position="31"/>
    </location>
</feature>